<evidence type="ECO:0000259" key="3">
    <source>
        <dbReference type="PROSITE" id="PS50106"/>
    </source>
</evidence>
<dbReference type="SUPFAM" id="SSF50156">
    <property type="entry name" value="PDZ domain-like"/>
    <property type="match status" value="1"/>
</dbReference>
<feature type="region of interest" description="Disordered" evidence="1">
    <location>
        <begin position="202"/>
        <end position="292"/>
    </location>
</feature>
<feature type="compositionally biased region" description="Low complexity" evidence="1">
    <location>
        <begin position="103"/>
        <end position="120"/>
    </location>
</feature>
<dbReference type="Proteomes" id="UP000241890">
    <property type="component" value="Unassembled WGS sequence"/>
</dbReference>
<keyword evidence="5" id="KW-1185">Reference proteome</keyword>
<feature type="region of interest" description="Disordered" evidence="1">
    <location>
        <begin position="98"/>
        <end position="126"/>
    </location>
</feature>
<evidence type="ECO:0000313" key="4">
    <source>
        <dbReference type="EMBL" id="GBG31823.1"/>
    </source>
</evidence>
<sequence>MAEWSDDIDELAEVLRVYKSLGAERESRLIDLITPYRRFLREESVDIKVAPFSANVCKPATLFMFKDMILLAENVDERSEAVSPTWVGAIANQGRRLSRRLSSRSSASMSESKSMSSDSSGPAPYKLTHRLDLERCTIKRHAPDASDTGFQLTHVNRIRDEHNHLATYVDMVEVWCNSMEQADAIYHDIEDLIEDVHLAHEDDERRQREQNAAGRESDATSLTSATSLTTDGSKSTGASRKWAKGKRLNRRNGSQRTLGTTASAGSEANLARRSRGSSMASSTDGSTTGSAALTLSDLEHRYRVEYSREDKHEAEFSAVFGEGAMGFSLSSGTGLGVIIGRVADYSMAEAGGVEVGDRVLRIGDVDLTLETTWREAVNIIKSVERPVEIRFVRNFTVNSHIQRAEERKKRVSARRATASAAAASHAATDSSKLRAERARARAERAAARQGGRRSTDRTNSASSDGQRSWVRRRHRNRSFGTRIIALDELEAMYRKTGDQRNSDDQVMEVFALLGESSSENVRACANTLGEIFDTECAFVRDLRIIVGDFLLPIRRTVHHVRCKDISSGSTFCEHHQPRMACYKTSQETRPILEADAIRDIFLNIETLVKVNAELLDVLNGKIMEALDKADGPENVTVTDLVHIFAPAFTRVMPFFRIYSLYCHSYTAAQDRLLVARLRNKSLDDLIKQREAKTGTTLMHLLIKPVQRICKYPLLFQSLLRAVIPYVTEELRSGADVDNLDSLVGELESAMAIVNKIAKSVDQKVGEQESLGRMMQVYAELGGEAAVPKLIAPSRRFVDRFEVLLRQQPFDDLDDPEQHRLFVFNDHLVFAVHNPVGYPARNGSLRRHNSKRSLKKSTAGSSLTKRLFGRRTSSQSTSSMDSDRRSSGGGSIATANATRTSASTSGGRSSGGGALRALAGAITLRLDLHKCTLKAIHDPDEADCFGIVLSYISREVEDEDAAAAAAAAADLSKSRKGSSRTINRAESVPTVRTGPIRTRIDKIQLWLATSESRDQIMRVLQAQIDLLQQLDISTKEATRAVGPKIKERNWRKLTRARSSVQRASRFAPLNPTEP</sequence>
<evidence type="ECO:0000313" key="5">
    <source>
        <dbReference type="Proteomes" id="UP000241890"/>
    </source>
</evidence>
<dbReference type="GO" id="GO:0005737">
    <property type="term" value="C:cytoplasm"/>
    <property type="evidence" value="ECO:0007669"/>
    <property type="project" value="TreeGrafter"/>
</dbReference>
<feature type="compositionally biased region" description="Low complexity" evidence="1">
    <location>
        <begin position="219"/>
        <end position="231"/>
    </location>
</feature>
<dbReference type="InterPro" id="IPR000219">
    <property type="entry name" value="DH_dom"/>
</dbReference>
<dbReference type="InParanoid" id="A0A2R5GT43"/>
<name>A0A2R5GT43_9STRA</name>
<feature type="compositionally biased region" description="Low complexity" evidence="1">
    <location>
        <begin position="276"/>
        <end position="291"/>
    </location>
</feature>
<feature type="region of interest" description="Disordered" evidence="1">
    <location>
        <begin position="403"/>
        <end position="472"/>
    </location>
</feature>
<feature type="compositionally biased region" description="Basic residues" evidence="1">
    <location>
        <begin position="843"/>
        <end position="854"/>
    </location>
</feature>
<dbReference type="CDD" id="cd00136">
    <property type="entry name" value="PDZ_canonical"/>
    <property type="match status" value="1"/>
</dbReference>
<comment type="caution">
    <text evidence="4">The sequence shown here is derived from an EMBL/GenBank/DDBJ whole genome shotgun (WGS) entry which is preliminary data.</text>
</comment>
<dbReference type="GO" id="GO:0005085">
    <property type="term" value="F:guanyl-nucleotide exchange factor activity"/>
    <property type="evidence" value="ECO:0007669"/>
    <property type="project" value="InterPro"/>
</dbReference>
<protein>
    <submittedName>
        <fullName evidence="4">Rho guanine nucleotide exchange factor, putative</fullName>
    </submittedName>
</protein>
<feature type="domain" description="DH" evidence="2">
    <location>
        <begin position="523"/>
        <end position="763"/>
    </location>
</feature>
<dbReference type="PANTHER" id="PTHR12673">
    <property type="entry name" value="FACIOGENITAL DYSPLASIA PROTEIN"/>
    <property type="match status" value="1"/>
</dbReference>
<feature type="compositionally biased region" description="Low complexity" evidence="1">
    <location>
        <begin position="891"/>
        <end position="906"/>
    </location>
</feature>
<dbReference type="PANTHER" id="PTHR12673:SF159">
    <property type="entry name" value="LD03170P"/>
    <property type="match status" value="1"/>
</dbReference>
<dbReference type="Gene3D" id="2.30.42.10">
    <property type="match status" value="1"/>
</dbReference>
<dbReference type="SMART" id="SM00325">
    <property type="entry name" value="RhoGEF"/>
    <property type="match status" value="1"/>
</dbReference>
<feature type="domain" description="PDZ" evidence="3">
    <location>
        <begin position="303"/>
        <end position="395"/>
    </location>
</feature>
<feature type="region of interest" description="Disordered" evidence="1">
    <location>
        <begin position="1052"/>
        <end position="1073"/>
    </location>
</feature>
<organism evidence="4 5">
    <name type="scientific">Hondaea fermentalgiana</name>
    <dbReference type="NCBI Taxonomy" id="2315210"/>
    <lineage>
        <taxon>Eukaryota</taxon>
        <taxon>Sar</taxon>
        <taxon>Stramenopiles</taxon>
        <taxon>Bigyra</taxon>
        <taxon>Labyrinthulomycetes</taxon>
        <taxon>Thraustochytrida</taxon>
        <taxon>Thraustochytriidae</taxon>
        <taxon>Hondaea</taxon>
    </lineage>
</organism>
<evidence type="ECO:0000259" key="2">
    <source>
        <dbReference type="PROSITE" id="PS50010"/>
    </source>
</evidence>
<dbReference type="Pfam" id="PF00595">
    <property type="entry name" value="PDZ"/>
    <property type="match status" value="1"/>
</dbReference>
<dbReference type="Gene3D" id="1.20.900.10">
    <property type="entry name" value="Dbl homology (DH) domain"/>
    <property type="match status" value="1"/>
</dbReference>
<dbReference type="InterPro" id="IPR051092">
    <property type="entry name" value="FYVE_RhoGEF_PH"/>
</dbReference>
<feature type="region of interest" description="Disordered" evidence="1">
    <location>
        <begin position="839"/>
        <end position="911"/>
    </location>
</feature>
<dbReference type="InterPro" id="IPR011993">
    <property type="entry name" value="PH-like_dom_sf"/>
</dbReference>
<dbReference type="SMART" id="SM00228">
    <property type="entry name" value="PDZ"/>
    <property type="match status" value="1"/>
</dbReference>
<reference evidence="4 5" key="1">
    <citation type="submission" date="2017-12" db="EMBL/GenBank/DDBJ databases">
        <title>Sequencing, de novo assembly and annotation of complete genome of a new Thraustochytrid species, strain FCC1311.</title>
        <authorList>
            <person name="Sedici K."/>
            <person name="Godart F."/>
            <person name="Aiese Cigliano R."/>
            <person name="Sanseverino W."/>
            <person name="Barakat M."/>
            <person name="Ortet P."/>
            <person name="Marechal E."/>
            <person name="Cagnac O."/>
            <person name="Amato A."/>
        </authorList>
    </citation>
    <scope>NUCLEOTIDE SEQUENCE [LARGE SCALE GENOMIC DNA]</scope>
</reference>
<dbReference type="EMBL" id="BEYU01000107">
    <property type="protein sequence ID" value="GBG31823.1"/>
    <property type="molecule type" value="Genomic_DNA"/>
</dbReference>
<dbReference type="InterPro" id="IPR001478">
    <property type="entry name" value="PDZ"/>
</dbReference>
<dbReference type="Pfam" id="PF00621">
    <property type="entry name" value="RhoGEF"/>
    <property type="match status" value="1"/>
</dbReference>
<proteinExistence type="predicted"/>
<feature type="compositionally biased region" description="Low complexity" evidence="1">
    <location>
        <begin position="414"/>
        <end position="430"/>
    </location>
</feature>
<dbReference type="Gene3D" id="2.30.29.30">
    <property type="entry name" value="Pleckstrin-homology domain (PH domain)/Phosphotyrosine-binding domain (PTB)"/>
    <property type="match status" value="1"/>
</dbReference>
<dbReference type="AlphaFoldDB" id="A0A2R5GT43"/>
<accession>A0A2R5GT43</accession>
<feature type="compositionally biased region" description="Polar residues" evidence="1">
    <location>
        <begin position="251"/>
        <end position="266"/>
    </location>
</feature>
<dbReference type="InterPro" id="IPR035899">
    <property type="entry name" value="DBL_dom_sf"/>
</dbReference>
<dbReference type="OrthoDB" id="207120at2759"/>
<dbReference type="PROSITE" id="PS50106">
    <property type="entry name" value="PDZ"/>
    <property type="match status" value="1"/>
</dbReference>
<dbReference type="SUPFAM" id="SSF48065">
    <property type="entry name" value="DBL homology domain (DH-domain)"/>
    <property type="match status" value="1"/>
</dbReference>
<gene>
    <name evidence="4" type="ORF">FCC1311_080482</name>
</gene>
<dbReference type="InterPro" id="IPR036034">
    <property type="entry name" value="PDZ_sf"/>
</dbReference>
<dbReference type="PROSITE" id="PS50010">
    <property type="entry name" value="DH_2"/>
    <property type="match status" value="1"/>
</dbReference>
<feature type="compositionally biased region" description="Polar residues" evidence="1">
    <location>
        <begin position="457"/>
        <end position="466"/>
    </location>
</feature>
<feature type="compositionally biased region" description="Basic and acidic residues" evidence="1">
    <location>
        <begin position="431"/>
        <end position="446"/>
    </location>
</feature>
<feature type="compositionally biased region" description="Low complexity" evidence="1">
    <location>
        <begin position="869"/>
        <end position="879"/>
    </location>
</feature>
<feature type="compositionally biased region" description="Basic residues" evidence="1">
    <location>
        <begin position="241"/>
        <end position="250"/>
    </location>
</feature>
<evidence type="ECO:0000256" key="1">
    <source>
        <dbReference type="SAM" id="MobiDB-lite"/>
    </source>
</evidence>